<dbReference type="Proteomes" id="UP000051166">
    <property type="component" value="Unassembled WGS sequence"/>
</dbReference>
<feature type="domain" description="MrfA-like Zn-binding" evidence="1">
    <location>
        <begin position="436"/>
        <end position="536"/>
    </location>
</feature>
<reference evidence="2 3" key="1">
    <citation type="journal article" date="2015" name="Genome Announc.">
        <title>Expanding the biotechnology potential of lactobacilli through comparative genomics of 213 strains and associated genera.</title>
        <authorList>
            <person name="Sun Z."/>
            <person name="Harris H.M."/>
            <person name="McCann A."/>
            <person name="Guo C."/>
            <person name="Argimon S."/>
            <person name="Zhang W."/>
            <person name="Yang X."/>
            <person name="Jeffery I.B."/>
            <person name="Cooney J.C."/>
            <person name="Kagawa T.F."/>
            <person name="Liu W."/>
            <person name="Song Y."/>
            <person name="Salvetti E."/>
            <person name="Wrobel A."/>
            <person name="Rasinkangas P."/>
            <person name="Parkhill J."/>
            <person name="Rea M.C."/>
            <person name="O'Sullivan O."/>
            <person name="Ritari J."/>
            <person name="Douillard F.P."/>
            <person name="Paul Ross R."/>
            <person name="Yang R."/>
            <person name="Briner A.E."/>
            <person name="Felis G.E."/>
            <person name="de Vos W.M."/>
            <person name="Barrangou R."/>
            <person name="Klaenhammer T.R."/>
            <person name="Caufield P.W."/>
            <person name="Cui Y."/>
            <person name="Zhang H."/>
            <person name="O'Toole P.W."/>
        </authorList>
    </citation>
    <scope>NUCLEOTIDE SEQUENCE [LARGE SCALE GENOMIC DNA]</scope>
    <source>
        <strain evidence="2 3">DSM 16230</strain>
    </source>
</reference>
<dbReference type="EMBL" id="AZFQ01000053">
    <property type="protein sequence ID" value="KRL97248.1"/>
    <property type="molecule type" value="Genomic_DNA"/>
</dbReference>
<dbReference type="STRING" id="1423801.FD50_GL001806"/>
<keyword evidence="3" id="KW-1185">Reference proteome</keyword>
<gene>
    <name evidence="2" type="ORF">FD50_GL001806</name>
</gene>
<evidence type="ECO:0000259" key="1">
    <source>
        <dbReference type="Pfam" id="PF09369"/>
    </source>
</evidence>
<dbReference type="InterPro" id="IPR047721">
    <property type="entry name" value="DrmB"/>
</dbReference>
<dbReference type="GeneID" id="98309045"/>
<dbReference type="AlphaFoldDB" id="A0A0R1UVK9"/>
<dbReference type="NCBIfam" id="NF038324">
    <property type="entry name" value="DrmB_fam"/>
    <property type="match status" value="1"/>
</dbReference>
<organism evidence="2 3">
    <name type="scientific">Liquorilactobacillus satsumensis DSM 16230 = JCM 12392</name>
    <dbReference type="NCBI Taxonomy" id="1423801"/>
    <lineage>
        <taxon>Bacteria</taxon>
        <taxon>Bacillati</taxon>
        <taxon>Bacillota</taxon>
        <taxon>Bacilli</taxon>
        <taxon>Lactobacillales</taxon>
        <taxon>Lactobacillaceae</taxon>
        <taxon>Liquorilactobacillus</taxon>
    </lineage>
</organism>
<accession>A0A0R1UVK9</accession>
<dbReference type="PATRIC" id="fig|1423801.4.peg.1847"/>
<sequence>MSTIVLGGGISGIRFPQWYLSPYTRRIQPIYEWRKMADKHGKVRFFDEKPFDASSKLRDELVPLRFICVCSNGHVQDFPWVEWPHGGKICEHPDLELNNTHNSGSILDYSVHCKYCDKKKSLGIIFNKNAFSDYLDLIGVHCKGNYVWKNRVKSDSCNQGLQVLLRSANNLYFPNISSSVNIPFDDHSLINAIKADEDLNADYLVIRQNIKKIAKEKFSETIKNKLCKNLIVNSLLQNIVSVLQISYPNIDQSQVLNEIIDQIDSENSSYDENIDVMDYRREEFNILSGSTPYDNSSDKLIKQTFNQTSLLRDKLPVSVKCITLIHELQVVNVLRSYSRLKPTDSDSMKEIIREEGENTDFSKEVSLRRTDGRYVGMRSHGEGIFITLDPVQVTEWMDRIKGSEISKRILNKVNNPDVFEDEKKYITPDYYLLHTLSHIILKELSVSSGYSATALKERLYFSNEVGQEMYGILIYTSSSDSEGTLGGLVKQGVPEKMKWILSAAIEKAKWCSFDPVCIDSEGQGSNSLNAGACHACALVSETSCEKQNQYLDRGVLIGGLDTPELGFF</sequence>
<dbReference type="Pfam" id="PF09369">
    <property type="entry name" value="MZB"/>
    <property type="match status" value="1"/>
</dbReference>
<protein>
    <recommendedName>
        <fullName evidence="1">MrfA-like Zn-binding domain-containing protein</fullName>
    </recommendedName>
</protein>
<comment type="caution">
    <text evidence="2">The sequence shown here is derived from an EMBL/GenBank/DDBJ whole genome shotgun (WGS) entry which is preliminary data.</text>
</comment>
<dbReference type="InterPro" id="IPR018973">
    <property type="entry name" value="MZB"/>
</dbReference>
<evidence type="ECO:0000313" key="3">
    <source>
        <dbReference type="Proteomes" id="UP000051166"/>
    </source>
</evidence>
<proteinExistence type="predicted"/>
<dbReference type="RefSeq" id="WP_235803466.1">
    <property type="nucleotide sequence ID" value="NZ_AZFQ01000053.1"/>
</dbReference>
<evidence type="ECO:0000313" key="2">
    <source>
        <dbReference type="EMBL" id="KRL97248.1"/>
    </source>
</evidence>
<name>A0A0R1UVK9_9LACO</name>